<reference evidence="2 4" key="1">
    <citation type="journal article" date="2024" name="J Genomics">
        <title>Draft genome sequencing and assembly of Favolaschia claudopus CIRM-BRFM 2984 isolated from oak limbs.</title>
        <authorList>
            <person name="Navarro D."/>
            <person name="Drula E."/>
            <person name="Chaduli D."/>
            <person name="Cazenave R."/>
            <person name="Ahrendt S."/>
            <person name="Wang J."/>
            <person name="Lipzen A."/>
            <person name="Daum C."/>
            <person name="Barry K."/>
            <person name="Grigoriev I.V."/>
            <person name="Favel A."/>
            <person name="Rosso M.N."/>
            <person name="Martin F."/>
        </authorList>
    </citation>
    <scope>NUCLEOTIDE SEQUENCE [LARGE SCALE GENOMIC DNA]</scope>
    <source>
        <strain evidence="2 4">CIRM-BRFM 2984</strain>
    </source>
</reference>
<evidence type="ECO:0000256" key="1">
    <source>
        <dbReference type="SAM" id="MobiDB-lite"/>
    </source>
</evidence>
<feature type="region of interest" description="Disordered" evidence="1">
    <location>
        <begin position="63"/>
        <end position="106"/>
    </location>
</feature>
<dbReference type="EMBL" id="JAWWNJ010000024">
    <property type="protein sequence ID" value="KAK7031674.1"/>
    <property type="molecule type" value="Genomic_DNA"/>
</dbReference>
<feature type="compositionally biased region" description="Basic residues" evidence="1">
    <location>
        <begin position="63"/>
        <end position="74"/>
    </location>
</feature>
<comment type="caution">
    <text evidence="2">The sequence shown here is derived from an EMBL/GenBank/DDBJ whole genome shotgun (WGS) entry which is preliminary data.</text>
</comment>
<dbReference type="EMBL" id="JAWWNJ010000049">
    <property type="protein sequence ID" value="KAK7016886.1"/>
    <property type="molecule type" value="Genomic_DNA"/>
</dbReference>
<keyword evidence="4" id="KW-1185">Reference proteome</keyword>
<organism evidence="2 4">
    <name type="scientific">Favolaschia claudopus</name>
    <dbReference type="NCBI Taxonomy" id="2862362"/>
    <lineage>
        <taxon>Eukaryota</taxon>
        <taxon>Fungi</taxon>
        <taxon>Dikarya</taxon>
        <taxon>Basidiomycota</taxon>
        <taxon>Agaricomycotina</taxon>
        <taxon>Agaricomycetes</taxon>
        <taxon>Agaricomycetidae</taxon>
        <taxon>Agaricales</taxon>
        <taxon>Marasmiineae</taxon>
        <taxon>Mycenaceae</taxon>
        <taxon>Favolaschia</taxon>
    </lineage>
</organism>
<accession>A0AAW0AWL2</accession>
<dbReference type="Proteomes" id="UP001362999">
    <property type="component" value="Unassembled WGS sequence"/>
</dbReference>
<protein>
    <submittedName>
        <fullName evidence="2">Uncharacterized protein</fullName>
    </submittedName>
</protein>
<evidence type="ECO:0000313" key="3">
    <source>
        <dbReference type="EMBL" id="KAK7031674.1"/>
    </source>
</evidence>
<proteinExistence type="predicted"/>
<evidence type="ECO:0000313" key="2">
    <source>
        <dbReference type="EMBL" id="KAK7016886.1"/>
    </source>
</evidence>
<gene>
    <name evidence="3" type="ORF">R3P38DRAFT_3187388</name>
    <name evidence="2" type="ORF">R3P38DRAFT_3202178</name>
</gene>
<evidence type="ECO:0000313" key="4">
    <source>
        <dbReference type="Proteomes" id="UP001362999"/>
    </source>
</evidence>
<name>A0AAW0AWL2_9AGAR</name>
<sequence length="126" mass="15035">MSYFNDVTDGLEARRADAAHLYRERHRKLVNEQARLRMRRKREEIRQGSSDLQLEHRIRARLYRRTYRARRKQRQNNSSGPPRPPASDKSSDSSDETERETRKALDFHRLKFGPHMVLISGKLFCL</sequence>
<dbReference type="AlphaFoldDB" id="A0AAW0AWL2"/>